<evidence type="ECO:0000259" key="5">
    <source>
        <dbReference type="PROSITE" id="PS51891"/>
    </source>
</evidence>
<dbReference type="EMBL" id="MU007155">
    <property type="protein sequence ID" value="KAF2416558.1"/>
    <property type="molecule type" value="Genomic_DNA"/>
</dbReference>
<evidence type="ECO:0000313" key="6">
    <source>
        <dbReference type="EMBL" id="KAF2416558.1"/>
    </source>
</evidence>
<keyword evidence="3" id="KW-0862">Zinc</keyword>
<gene>
    <name evidence="6" type="ORF">EJ08DRAFT_99253</name>
</gene>
<dbReference type="AlphaFoldDB" id="A0A9P4NEC6"/>
<dbReference type="PROSITE" id="PS51891">
    <property type="entry name" value="CENP_V_GFA"/>
    <property type="match status" value="1"/>
</dbReference>
<accession>A0A9P4NEC6</accession>
<feature type="domain" description="CENP-V/GFA" evidence="5">
    <location>
        <begin position="7"/>
        <end position="129"/>
    </location>
</feature>
<dbReference type="InterPro" id="IPR011057">
    <property type="entry name" value="Mss4-like_sf"/>
</dbReference>
<comment type="caution">
    <text evidence="6">The sequence shown here is derived from an EMBL/GenBank/DDBJ whole genome shotgun (WGS) entry which is preliminary data.</text>
</comment>
<dbReference type="Pfam" id="PF04828">
    <property type="entry name" value="GFA"/>
    <property type="match status" value="1"/>
</dbReference>
<name>A0A9P4NEC6_9PEZI</name>
<evidence type="ECO:0000256" key="1">
    <source>
        <dbReference type="ARBA" id="ARBA00005495"/>
    </source>
</evidence>
<protein>
    <recommendedName>
        <fullName evidence="5">CENP-V/GFA domain-containing protein</fullName>
    </recommendedName>
</protein>
<evidence type="ECO:0000256" key="3">
    <source>
        <dbReference type="ARBA" id="ARBA00022833"/>
    </source>
</evidence>
<evidence type="ECO:0000256" key="4">
    <source>
        <dbReference type="ARBA" id="ARBA00023239"/>
    </source>
</evidence>
<dbReference type="SUPFAM" id="SSF51316">
    <property type="entry name" value="Mss4-like"/>
    <property type="match status" value="1"/>
</dbReference>
<keyword evidence="4" id="KW-0456">Lyase</keyword>
<dbReference type="PANTHER" id="PTHR33337:SF40">
    <property type="entry name" value="CENP-V_GFA DOMAIN-CONTAINING PROTEIN-RELATED"/>
    <property type="match status" value="1"/>
</dbReference>
<dbReference type="PANTHER" id="PTHR33337">
    <property type="entry name" value="GFA DOMAIN-CONTAINING PROTEIN"/>
    <property type="match status" value="1"/>
</dbReference>
<dbReference type="Proteomes" id="UP000800235">
    <property type="component" value="Unassembled WGS sequence"/>
</dbReference>
<dbReference type="InterPro" id="IPR006913">
    <property type="entry name" value="CENP-V/GFA"/>
</dbReference>
<evidence type="ECO:0000313" key="7">
    <source>
        <dbReference type="Proteomes" id="UP000800235"/>
    </source>
</evidence>
<organism evidence="6 7">
    <name type="scientific">Tothia fuscella</name>
    <dbReference type="NCBI Taxonomy" id="1048955"/>
    <lineage>
        <taxon>Eukaryota</taxon>
        <taxon>Fungi</taxon>
        <taxon>Dikarya</taxon>
        <taxon>Ascomycota</taxon>
        <taxon>Pezizomycotina</taxon>
        <taxon>Dothideomycetes</taxon>
        <taxon>Pleosporomycetidae</taxon>
        <taxon>Venturiales</taxon>
        <taxon>Cylindrosympodiaceae</taxon>
        <taxon>Tothia</taxon>
    </lineage>
</organism>
<keyword evidence="2" id="KW-0479">Metal-binding</keyword>
<keyword evidence="7" id="KW-1185">Reference proteome</keyword>
<proteinExistence type="inferred from homology"/>
<sequence>MTTTTSISGSCLCGTIKYSLKGTDKGPVLCHCDNCQKTTGSSFANNHRFTRAEITLTEGKDAIKSYKDTNTISGNPLIRWFCSNCGSPIYLENGKFKGLVIVYSGGIDGDLRHKTPAGELFGHNKRNWFSGVEGAAKL</sequence>
<dbReference type="GO" id="GO:0016846">
    <property type="term" value="F:carbon-sulfur lyase activity"/>
    <property type="evidence" value="ECO:0007669"/>
    <property type="project" value="InterPro"/>
</dbReference>
<dbReference type="GO" id="GO:0046872">
    <property type="term" value="F:metal ion binding"/>
    <property type="evidence" value="ECO:0007669"/>
    <property type="project" value="UniProtKB-KW"/>
</dbReference>
<dbReference type="Gene3D" id="3.90.1590.10">
    <property type="entry name" value="glutathione-dependent formaldehyde- activating enzyme (gfa)"/>
    <property type="match status" value="1"/>
</dbReference>
<dbReference type="OrthoDB" id="2212170at2759"/>
<reference evidence="6" key="1">
    <citation type="journal article" date="2020" name="Stud. Mycol.">
        <title>101 Dothideomycetes genomes: a test case for predicting lifestyles and emergence of pathogens.</title>
        <authorList>
            <person name="Haridas S."/>
            <person name="Albert R."/>
            <person name="Binder M."/>
            <person name="Bloem J."/>
            <person name="Labutti K."/>
            <person name="Salamov A."/>
            <person name="Andreopoulos B."/>
            <person name="Baker S."/>
            <person name="Barry K."/>
            <person name="Bills G."/>
            <person name="Bluhm B."/>
            <person name="Cannon C."/>
            <person name="Castanera R."/>
            <person name="Culley D."/>
            <person name="Daum C."/>
            <person name="Ezra D."/>
            <person name="Gonzalez J."/>
            <person name="Henrissat B."/>
            <person name="Kuo A."/>
            <person name="Liang C."/>
            <person name="Lipzen A."/>
            <person name="Lutzoni F."/>
            <person name="Magnuson J."/>
            <person name="Mondo S."/>
            <person name="Nolan M."/>
            <person name="Ohm R."/>
            <person name="Pangilinan J."/>
            <person name="Park H.-J."/>
            <person name="Ramirez L."/>
            <person name="Alfaro M."/>
            <person name="Sun H."/>
            <person name="Tritt A."/>
            <person name="Yoshinaga Y."/>
            <person name="Zwiers L.-H."/>
            <person name="Turgeon B."/>
            <person name="Goodwin S."/>
            <person name="Spatafora J."/>
            <person name="Crous P."/>
            <person name="Grigoriev I."/>
        </authorList>
    </citation>
    <scope>NUCLEOTIDE SEQUENCE</scope>
    <source>
        <strain evidence="6">CBS 130266</strain>
    </source>
</reference>
<comment type="similarity">
    <text evidence="1">Belongs to the Gfa family.</text>
</comment>
<evidence type="ECO:0000256" key="2">
    <source>
        <dbReference type="ARBA" id="ARBA00022723"/>
    </source>
</evidence>